<gene>
    <name evidence="1" type="ORF">A2Y64_05120</name>
</gene>
<evidence type="ECO:0000313" key="2">
    <source>
        <dbReference type="Proteomes" id="UP000177187"/>
    </source>
</evidence>
<comment type="caution">
    <text evidence="1">The sequence shown here is derived from an EMBL/GenBank/DDBJ whole genome shotgun (WGS) entry which is preliminary data.</text>
</comment>
<dbReference type="STRING" id="1817816.A2Y64_05120"/>
<protein>
    <submittedName>
        <fullName evidence="1">Uncharacterized protein</fullName>
    </submittedName>
</protein>
<proteinExistence type="predicted"/>
<name>A0A1F5FB46_9BACT</name>
<accession>A0A1F5FB46</accession>
<dbReference type="Proteomes" id="UP000177187">
    <property type="component" value="Unassembled WGS sequence"/>
</dbReference>
<dbReference type="PROSITE" id="PS51257">
    <property type="entry name" value="PROKAR_LIPOPROTEIN"/>
    <property type="match status" value="1"/>
</dbReference>
<organism evidence="1 2">
    <name type="scientific">Candidatus Coatesbacteria bacterium RBG_13_66_14</name>
    <dbReference type="NCBI Taxonomy" id="1817816"/>
    <lineage>
        <taxon>Bacteria</taxon>
        <taxon>Candidatus Coatesiibacteriota</taxon>
    </lineage>
</organism>
<evidence type="ECO:0000313" key="1">
    <source>
        <dbReference type="EMBL" id="OGD76845.1"/>
    </source>
</evidence>
<reference evidence="1 2" key="1">
    <citation type="journal article" date="2016" name="Nat. Commun.">
        <title>Thousands of microbial genomes shed light on interconnected biogeochemical processes in an aquifer system.</title>
        <authorList>
            <person name="Anantharaman K."/>
            <person name="Brown C.T."/>
            <person name="Hug L.A."/>
            <person name="Sharon I."/>
            <person name="Castelle C.J."/>
            <person name="Probst A.J."/>
            <person name="Thomas B.C."/>
            <person name="Singh A."/>
            <person name="Wilkins M.J."/>
            <person name="Karaoz U."/>
            <person name="Brodie E.L."/>
            <person name="Williams K.H."/>
            <person name="Hubbard S.S."/>
            <person name="Banfield J.F."/>
        </authorList>
    </citation>
    <scope>NUCLEOTIDE SEQUENCE [LARGE SCALE GENOMIC DNA]</scope>
</reference>
<dbReference type="EMBL" id="MFAF01000060">
    <property type="protein sequence ID" value="OGD76845.1"/>
    <property type="molecule type" value="Genomic_DNA"/>
</dbReference>
<sequence>MKIKPVTGVLMLVAAVAAGYLLAVACSYDPIGITKEGAAKVKVYEVPGSNFQANQYEDFAELHFDPNNDDTSPMVLIYTDQGTEKATWYPVSSNDWYVRDGEMHLESESNWWYRIVILYQLEE</sequence>
<dbReference type="AlphaFoldDB" id="A0A1F5FB46"/>